<accession>A0ABD5T797</accession>
<sequence length="79" mass="8946">MSDGSKPGPKPKVSDEEILRLFRESADPVLSTAEVTEEVPLKRRATYDRLVALDEQGKLDSKQIGGRNTVWWLTEMDEE</sequence>
<name>A0ABD5T797_9EURY</name>
<evidence type="ECO:0008006" key="3">
    <source>
        <dbReference type="Google" id="ProtNLM"/>
    </source>
</evidence>
<organism evidence="1 2">
    <name type="scientific">Halorubrum pallidum</name>
    <dbReference type="NCBI Taxonomy" id="1526114"/>
    <lineage>
        <taxon>Archaea</taxon>
        <taxon>Methanobacteriati</taxon>
        <taxon>Methanobacteriota</taxon>
        <taxon>Stenosarchaea group</taxon>
        <taxon>Halobacteria</taxon>
        <taxon>Halobacteriales</taxon>
        <taxon>Haloferacaceae</taxon>
        <taxon>Halorubrum</taxon>
    </lineage>
</organism>
<keyword evidence="2" id="KW-1185">Reference proteome</keyword>
<protein>
    <recommendedName>
        <fullName evidence="3">ArsR family transcriptional regulator</fullName>
    </recommendedName>
</protein>
<evidence type="ECO:0000313" key="2">
    <source>
        <dbReference type="Proteomes" id="UP001596274"/>
    </source>
</evidence>
<dbReference type="EMBL" id="JBHSWT010000840">
    <property type="protein sequence ID" value="MFC6772505.1"/>
    <property type="molecule type" value="Genomic_DNA"/>
</dbReference>
<dbReference type="Proteomes" id="UP001596274">
    <property type="component" value="Unassembled WGS sequence"/>
</dbReference>
<reference evidence="1 2" key="1">
    <citation type="journal article" date="2019" name="Int. J. Syst. Evol. Microbiol.">
        <title>The Global Catalogue of Microorganisms (GCM) 10K type strain sequencing project: providing services to taxonomists for standard genome sequencing and annotation.</title>
        <authorList>
            <consortium name="The Broad Institute Genomics Platform"/>
            <consortium name="The Broad Institute Genome Sequencing Center for Infectious Disease"/>
            <person name="Wu L."/>
            <person name="Ma J."/>
        </authorList>
    </citation>
    <scope>NUCLEOTIDE SEQUENCE [LARGE SCALE GENOMIC DNA]</scope>
    <source>
        <strain evidence="1 2">PJ61</strain>
    </source>
</reference>
<dbReference type="AlphaFoldDB" id="A0ABD5T797"/>
<comment type="caution">
    <text evidence="1">The sequence shown here is derived from an EMBL/GenBank/DDBJ whole genome shotgun (WGS) entry which is preliminary data.</text>
</comment>
<gene>
    <name evidence="1" type="ORF">ACFQDD_13455</name>
</gene>
<evidence type="ECO:0000313" key="1">
    <source>
        <dbReference type="EMBL" id="MFC6772505.1"/>
    </source>
</evidence>
<proteinExistence type="predicted"/>